<protein>
    <recommendedName>
        <fullName evidence="11">Potassium channel domain-containing protein</fullName>
    </recommendedName>
</protein>
<feature type="region of interest" description="Disordered" evidence="9">
    <location>
        <begin position="279"/>
        <end position="335"/>
    </location>
</feature>
<dbReference type="Pfam" id="PF07885">
    <property type="entry name" value="Ion_trans_2"/>
    <property type="match status" value="2"/>
</dbReference>
<feature type="region of interest" description="Disordered" evidence="9">
    <location>
        <begin position="642"/>
        <end position="670"/>
    </location>
</feature>
<dbReference type="Gene3D" id="1.10.287.70">
    <property type="match status" value="2"/>
</dbReference>
<evidence type="ECO:0000256" key="4">
    <source>
        <dbReference type="ARBA" id="ARBA00022989"/>
    </source>
</evidence>
<keyword evidence="13" id="KW-1185">Reference proteome</keyword>
<dbReference type="PANTHER" id="PTHR11003">
    <property type="entry name" value="POTASSIUM CHANNEL, SUBFAMILY K"/>
    <property type="match status" value="1"/>
</dbReference>
<feature type="compositionally biased region" description="Low complexity" evidence="9">
    <location>
        <begin position="1"/>
        <end position="21"/>
    </location>
</feature>
<dbReference type="InterPro" id="IPR013099">
    <property type="entry name" value="K_chnl_dom"/>
</dbReference>
<keyword evidence="7 8" id="KW-0407">Ion channel</keyword>
<feature type="transmembrane region" description="Helical" evidence="10">
    <location>
        <begin position="104"/>
        <end position="133"/>
    </location>
</feature>
<evidence type="ECO:0000256" key="5">
    <source>
        <dbReference type="ARBA" id="ARBA00023065"/>
    </source>
</evidence>
<accession>A0ABQ7K2X4</accession>
<comment type="caution">
    <text evidence="12">The sequence shown here is derived from an EMBL/GenBank/DDBJ whole genome shotgun (WGS) entry which is preliminary data.</text>
</comment>
<keyword evidence="4 10" id="KW-1133">Transmembrane helix</keyword>
<feature type="compositionally biased region" description="Basic and acidic residues" evidence="9">
    <location>
        <begin position="661"/>
        <end position="670"/>
    </location>
</feature>
<evidence type="ECO:0000256" key="8">
    <source>
        <dbReference type="RuleBase" id="RU003857"/>
    </source>
</evidence>
<feature type="transmembrane region" description="Helical" evidence="10">
    <location>
        <begin position="185"/>
        <end position="206"/>
    </location>
</feature>
<keyword evidence="2 8" id="KW-0813">Transport</keyword>
<keyword evidence="5 8" id="KW-0406">Ion transport</keyword>
<dbReference type="SUPFAM" id="SSF81324">
    <property type="entry name" value="Voltage-gated potassium channels"/>
    <property type="match status" value="2"/>
</dbReference>
<feature type="transmembrane region" description="Helical" evidence="10">
    <location>
        <begin position="241"/>
        <end position="264"/>
    </location>
</feature>
<evidence type="ECO:0000256" key="6">
    <source>
        <dbReference type="ARBA" id="ARBA00023136"/>
    </source>
</evidence>
<feature type="non-terminal residue" evidence="12">
    <location>
        <position position="684"/>
    </location>
</feature>
<sequence length="684" mass="76679">MLLTETATAPGTLAPAGGSTPSRNSSEMTTQTLLQVMHPISRATIACFHSSSVASSLYNETLQDWNDPEVVEIPHWLNGIIISALVMAILCNICVLLRFLERHVYLNVVLSLVTATIQDVLCICAVVPFGILYPPSKGYVYLEGFWTMLASIVFSFLATILISIDLHRTPNFRLQGSGVTHKQRLLIAEAMSLCFYLAIGALVFIYIEKWTFLNALFFVMVTITTIGFGDRVPQTTGGRIFVVIYAAGGIVLLALAVNAIRYVILEDLHRRFAIRAKERKAKRDARRQERRDQRTRQEEQRVRLQEAIERIQEMEPTQSPVDPGTSATLGASTAMLNPSDTISDAHYLTHFPRHLSATIGKQLRLPSILTRSLSGSEPKPIDSNDSQQHGASNVTPTDNPSQDAIELPRTPGSNISREDSAGVNANDTLSGTPARVNLRRNPYVVDDDLLRYATTYPRQYNSSRDRSWLDRLRFFRRLPPQETMPPRTMEEQREADKIQAYRESMKEYQRRLRFSAAMFLTFWLVGTIIFTFVESWDFGESVYFVFIAFSTIGYGDLVPSTMAGKSIFLAYCLVGVVTLTSLASLISEVLSKTMRKHVVESQLKRSELLEAMGDEQSNHRDEDTDLERGIFHADTDYAEAFRGRSSGDDESDGPVAQTTEQDDKTSHGTLRDLVKVAKSFDEML</sequence>
<feature type="transmembrane region" description="Helical" evidence="10">
    <location>
        <begin position="145"/>
        <end position="164"/>
    </location>
</feature>
<feature type="transmembrane region" description="Helical" evidence="10">
    <location>
        <begin position="212"/>
        <end position="229"/>
    </location>
</feature>
<evidence type="ECO:0000256" key="2">
    <source>
        <dbReference type="ARBA" id="ARBA00022448"/>
    </source>
</evidence>
<proteinExistence type="inferred from homology"/>
<feature type="compositionally biased region" description="Polar residues" evidence="9">
    <location>
        <begin position="383"/>
        <end position="402"/>
    </location>
</feature>
<feature type="region of interest" description="Disordered" evidence="9">
    <location>
        <begin position="1"/>
        <end position="26"/>
    </location>
</feature>
<feature type="transmembrane region" description="Helical" evidence="10">
    <location>
        <begin position="542"/>
        <end position="562"/>
    </location>
</feature>
<evidence type="ECO:0000256" key="7">
    <source>
        <dbReference type="ARBA" id="ARBA00023303"/>
    </source>
</evidence>
<feature type="domain" description="Potassium channel" evidence="11">
    <location>
        <begin position="193"/>
        <end position="261"/>
    </location>
</feature>
<evidence type="ECO:0000256" key="9">
    <source>
        <dbReference type="SAM" id="MobiDB-lite"/>
    </source>
</evidence>
<dbReference type="PRINTS" id="PR01333">
    <property type="entry name" value="2POREKCHANEL"/>
</dbReference>
<evidence type="ECO:0000256" key="10">
    <source>
        <dbReference type="SAM" id="Phobius"/>
    </source>
</evidence>
<evidence type="ECO:0000313" key="12">
    <source>
        <dbReference type="EMBL" id="KAG0289635.1"/>
    </source>
</evidence>
<dbReference type="InterPro" id="IPR003280">
    <property type="entry name" value="2pore_dom_K_chnl"/>
</dbReference>
<dbReference type="Proteomes" id="UP001194696">
    <property type="component" value="Unassembled WGS sequence"/>
</dbReference>
<evidence type="ECO:0000256" key="1">
    <source>
        <dbReference type="ARBA" id="ARBA00004141"/>
    </source>
</evidence>
<dbReference type="EMBL" id="JAAAIM010000336">
    <property type="protein sequence ID" value="KAG0289635.1"/>
    <property type="molecule type" value="Genomic_DNA"/>
</dbReference>
<feature type="transmembrane region" description="Helical" evidence="10">
    <location>
        <begin position="568"/>
        <end position="586"/>
    </location>
</feature>
<feature type="transmembrane region" description="Helical" evidence="10">
    <location>
        <begin position="76"/>
        <end position="97"/>
    </location>
</feature>
<name>A0ABQ7K2X4_9FUNG</name>
<organism evidence="12 13">
    <name type="scientific">Linnemannia gamsii</name>
    <dbReference type="NCBI Taxonomy" id="64522"/>
    <lineage>
        <taxon>Eukaryota</taxon>
        <taxon>Fungi</taxon>
        <taxon>Fungi incertae sedis</taxon>
        <taxon>Mucoromycota</taxon>
        <taxon>Mortierellomycotina</taxon>
        <taxon>Mortierellomycetes</taxon>
        <taxon>Mortierellales</taxon>
        <taxon>Mortierellaceae</taxon>
        <taxon>Linnemannia</taxon>
    </lineage>
</organism>
<feature type="domain" description="Potassium channel" evidence="11">
    <location>
        <begin position="519"/>
        <end position="591"/>
    </location>
</feature>
<feature type="transmembrane region" description="Helical" evidence="10">
    <location>
        <begin position="514"/>
        <end position="533"/>
    </location>
</feature>
<dbReference type="PANTHER" id="PTHR11003:SF342">
    <property type="entry name" value="OUTWARD-RECTIFIER POTASSIUM CHANNEL TOK1"/>
    <property type="match status" value="1"/>
</dbReference>
<keyword evidence="6 10" id="KW-0472">Membrane</keyword>
<evidence type="ECO:0000313" key="13">
    <source>
        <dbReference type="Proteomes" id="UP001194696"/>
    </source>
</evidence>
<evidence type="ECO:0000259" key="11">
    <source>
        <dbReference type="Pfam" id="PF07885"/>
    </source>
</evidence>
<comment type="similarity">
    <text evidence="8">Belongs to the two pore domain potassium channel (TC 1.A.1.8) family.</text>
</comment>
<comment type="subcellular location">
    <subcellularLocation>
        <location evidence="1">Membrane</location>
        <topology evidence="1">Multi-pass membrane protein</topology>
    </subcellularLocation>
</comment>
<reference evidence="12 13" key="1">
    <citation type="journal article" date="2020" name="Fungal Divers.">
        <title>Resolving the Mortierellaceae phylogeny through synthesis of multi-gene phylogenetics and phylogenomics.</title>
        <authorList>
            <person name="Vandepol N."/>
            <person name="Liber J."/>
            <person name="Desiro A."/>
            <person name="Na H."/>
            <person name="Kennedy M."/>
            <person name="Barry K."/>
            <person name="Grigoriev I.V."/>
            <person name="Miller A.N."/>
            <person name="O'Donnell K."/>
            <person name="Stajich J.E."/>
            <person name="Bonito G."/>
        </authorList>
    </citation>
    <scope>NUCLEOTIDE SEQUENCE [LARGE SCALE GENOMIC DNA]</scope>
    <source>
        <strain evidence="12 13">AD045</strain>
    </source>
</reference>
<evidence type="ECO:0000256" key="3">
    <source>
        <dbReference type="ARBA" id="ARBA00022692"/>
    </source>
</evidence>
<feature type="compositionally biased region" description="Basic and acidic residues" evidence="9">
    <location>
        <begin position="286"/>
        <end position="313"/>
    </location>
</feature>
<feature type="region of interest" description="Disordered" evidence="9">
    <location>
        <begin position="372"/>
        <end position="434"/>
    </location>
</feature>
<keyword evidence="3 8" id="KW-0812">Transmembrane</keyword>
<gene>
    <name evidence="12" type="ORF">BGZ96_006855</name>
</gene>
<feature type="compositionally biased region" description="Polar residues" evidence="9">
    <location>
        <begin position="315"/>
        <end position="335"/>
    </location>
</feature>